<dbReference type="EMBL" id="OD002733">
    <property type="protein sequence ID" value="CAD7405984.1"/>
    <property type="molecule type" value="Genomic_DNA"/>
</dbReference>
<organism evidence="1">
    <name type="scientific">Timema poppense</name>
    <name type="common">Walking stick</name>
    <dbReference type="NCBI Taxonomy" id="170557"/>
    <lineage>
        <taxon>Eukaryota</taxon>
        <taxon>Metazoa</taxon>
        <taxon>Ecdysozoa</taxon>
        <taxon>Arthropoda</taxon>
        <taxon>Hexapoda</taxon>
        <taxon>Insecta</taxon>
        <taxon>Pterygota</taxon>
        <taxon>Neoptera</taxon>
        <taxon>Polyneoptera</taxon>
        <taxon>Phasmatodea</taxon>
        <taxon>Timematodea</taxon>
        <taxon>Timematoidea</taxon>
        <taxon>Timematidae</taxon>
        <taxon>Timema</taxon>
    </lineage>
</organism>
<accession>A0A7R9H220</accession>
<sequence>MFSPQQDGRWLQQAPIYRTVLKVFVSPELLTHLLSTPTLLLLLSSIDEGTTSGKHLDVLKMDILPRVSVHRSPGGIYSIPIAQKAVKWGLHTQDGNIETKEREGVIIGGEHVTSRPGKDPEQSSGFGNSLACTNCCEHGTIHVESNCYGCLPDSPTACVNKYRLLGLDSTSDYQSIRFSVVLKRQVAVATPTAVLQDVHTTLIIITSSSKTFDPLGSIVSKRVSFLLNYTAEDRKLKNKNTTVKGPINRHAYDFGNAKLPNVPDYWTISV</sequence>
<dbReference type="AlphaFoldDB" id="A0A7R9H220"/>
<evidence type="ECO:0000313" key="1">
    <source>
        <dbReference type="EMBL" id="CAD7405984.1"/>
    </source>
</evidence>
<protein>
    <submittedName>
        <fullName evidence="1">Uncharacterized protein</fullName>
    </submittedName>
</protein>
<name>A0A7R9H220_TIMPO</name>
<gene>
    <name evidence="1" type="ORF">TPSB3V08_LOCUS5225</name>
</gene>
<reference evidence="1" key="1">
    <citation type="submission" date="2020-11" db="EMBL/GenBank/DDBJ databases">
        <authorList>
            <person name="Tran Van P."/>
        </authorList>
    </citation>
    <scope>NUCLEOTIDE SEQUENCE</scope>
</reference>
<proteinExistence type="predicted"/>